<dbReference type="Gene3D" id="1.20.5.4130">
    <property type="match status" value="1"/>
</dbReference>
<feature type="domain" description="Disease resistance N-terminal" evidence="8">
    <location>
        <begin position="12"/>
        <end position="97"/>
    </location>
</feature>
<dbReference type="InterPro" id="IPR042197">
    <property type="entry name" value="Apaf_helical"/>
</dbReference>
<feature type="domain" description="Disease resistance protein winged helix" evidence="9">
    <location>
        <begin position="439"/>
        <end position="509"/>
    </location>
</feature>
<dbReference type="CDD" id="cd14798">
    <property type="entry name" value="RX-CC_like"/>
    <property type="match status" value="1"/>
</dbReference>
<evidence type="ECO:0000259" key="10">
    <source>
        <dbReference type="Pfam" id="PF23598"/>
    </source>
</evidence>
<dbReference type="Gene3D" id="3.80.10.10">
    <property type="entry name" value="Ribonuclease Inhibitor"/>
    <property type="match status" value="1"/>
</dbReference>
<evidence type="ECO:0000256" key="3">
    <source>
        <dbReference type="ARBA" id="ARBA00022737"/>
    </source>
</evidence>
<comment type="similarity">
    <text evidence="1">Belongs to the disease resistance NB-LRR family.</text>
</comment>
<dbReference type="InterPro" id="IPR032675">
    <property type="entry name" value="LRR_dom_sf"/>
</dbReference>
<dbReference type="FunFam" id="3.40.50.300:FF:001091">
    <property type="entry name" value="Probable disease resistance protein At1g61300"/>
    <property type="match status" value="1"/>
</dbReference>
<dbReference type="SUPFAM" id="SSF52540">
    <property type="entry name" value="P-loop containing nucleoside triphosphate hydrolases"/>
    <property type="match status" value="1"/>
</dbReference>
<evidence type="ECO:0000256" key="2">
    <source>
        <dbReference type="ARBA" id="ARBA00022614"/>
    </source>
</evidence>
<dbReference type="InterPro" id="IPR027417">
    <property type="entry name" value="P-loop_NTPase"/>
</dbReference>
<dbReference type="EMBL" id="MU629838">
    <property type="protein sequence ID" value="KAJ1254985.1"/>
    <property type="molecule type" value="Genomic_DNA"/>
</dbReference>
<reference evidence="11 12" key="1">
    <citation type="submission" date="2022-10" db="EMBL/GenBank/DDBJ databases">
        <title>WGS assembly of Paspalum vaginatum 540-79.</title>
        <authorList>
            <person name="Sun G."/>
            <person name="Wase N."/>
            <person name="Shu S."/>
            <person name="Jenkins J."/>
            <person name="Zhou B."/>
            <person name="Torres-Rodriguez J."/>
            <person name="Chen C."/>
            <person name="Sandor L."/>
            <person name="Plott C."/>
            <person name="Yoshinga Y."/>
            <person name="Daum C."/>
            <person name="Qi P."/>
            <person name="Barry K."/>
            <person name="Lipzen A."/>
            <person name="Berry L."/>
            <person name="Pedersen C."/>
            <person name="Gottilla T."/>
            <person name="Foltz A."/>
            <person name="Yu H."/>
            <person name="O'Malley R."/>
            <person name="Zhang C."/>
            <person name="Devos K."/>
            <person name="Sigmon B."/>
            <person name="Yu B."/>
            <person name="Obata T."/>
            <person name="Schmutz J."/>
            <person name="Schnable J."/>
        </authorList>
    </citation>
    <scope>NUCLEOTIDE SEQUENCE [LARGE SCALE GENOMIC DNA]</scope>
    <source>
        <strain evidence="12">cv. 540-79</strain>
    </source>
</reference>
<evidence type="ECO:0000256" key="5">
    <source>
        <dbReference type="ARBA" id="ARBA00022821"/>
    </source>
</evidence>
<dbReference type="Gene3D" id="3.40.50.300">
    <property type="entry name" value="P-loop containing nucleotide triphosphate hydrolases"/>
    <property type="match status" value="1"/>
</dbReference>
<evidence type="ECO:0000259" key="7">
    <source>
        <dbReference type="Pfam" id="PF00931"/>
    </source>
</evidence>
<keyword evidence="5" id="KW-0611">Plant defense</keyword>
<evidence type="ECO:0000259" key="8">
    <source>
        <dbReference type="Pfam" id="PF18052"/>
    </source>
</evidence>
<dbReference type="PANTHER" id="PTHR23155:SF906">
    <property type="entry name" value="OS08G0205100 PROTEIN"/>
    <property type="match status" value="1"/>
</dbReference>
<keyword evidence="2" id="KW-0433">Leucine-rich repeat</keyword>
<dbReference type="AlphaFoldDB" id="A0A9W8CEN7"/>
<dbReference type="Gene3D" id="1.10.8.430">
    <property type="entry name" value="Helical domain of apoptotic protease-activating factors"/>
    <property type="match status" value="1"/>
</dbReference>
<evidence type="ECO:0000256" key="6">
    <source>
        <dbReference type="ARBA" id="ARBA00023054"/>
    </source>
</evidence>
<dbReference type="EMBL" id="MU629838">
    <property type="protein sequence ID" value="KAJ1254986.1"/>
    <property type="molecule type" value="Genomic_DNA"/>
</dbReference>
<evidence type="ECO:0000313" key="11">
    <source>
        <dbReference type="EMBL" id="KAJ1254982.1"/>
    </source>
</evidence>
<dbReference type="GO" id="GO:0002758">
    <property type="term" value="P:innate immune response-activating signaling pathway"/>
    <property type="evidence" value="ECO:0007669"/>
    <property type="project" value="UniProtKB-ARBA"/>
</dbReference>
<keyword evidence="12" id="KW-1185">Reference proteome</keyword>
<dbReference type="InterPro" id="IPR044974">
    <property type="entry name" value="Disease_R_plants"/>
</dbReference>
<dbReference type="OrthoDB" id="675905at2759"/>
<dbReference type="Proteomes" id="UP001164776">
    <property type="component" value="Unassembled WGS sequence"/>
</dbReference>
<accession>A0A9W8CEN7</accession>
<keyword evidence="6" id="KW-0175">Coiled coil</keyword>
<dbReference type="GO" id="GO:0042742">
    <property type="term" value="P:defense response to bacterium"/>
    <property type="evidence" value="ECO:0007669"/>
    <property type="project" value="UniProtKB-ARBA"/>
</dbReference>
<dbReference type="InterPro" id="IPR041118">
    <property type="entry name" value="Rx_N"/>
</dbReference>
<dbReference type="GO" id="GO:0043531">
    <property type="term" value="F:ADP binding"/>
    <property type="evidence" value="ECO:0007669"/>
    <property type="project" value="InterPro"/>
</dbReference>
<dbReference type="Pfam" id="PF23598">
    <property type="entry name" value="LRR_14"/>
    <property type="match status" value="1"/>
</dbReference>
<dbReference type="EMBL" id="MU629838">
    <property type="protein sequence ID" value="KAJ1254982.1"/>
    <property type="molecule type" value="Genomic_DNA"/>
</dbReference>
<comment type="caution">
    <text evidence="11">The sequence shown here is derived from an EMBL/GenBank/DDBJ whole genome shotgun (WGS) entry which is preliminary data.</text>
</comment>
<dbReference type="InterPro" id="IPR055414">
    <property type="entry name" value="LRR_R13L4/SHOC2-like"/>
</dbReference>
<organism evidence="11 12">
    <name type="scientific">Paspalum vaginatum</name>
    <name type="common">seashore paspalum</name>
    <dbReference type="NCBI Taxonomy" id="158149"/>
    <lineage>
        <taxon>Eukaryota</taxon>
        <taxon>Viridiplantae</taxon>
        <taxon>Streptophyta</taxon>
        <taxon>Embryophyta</taxon>
        <taxon>Tracheophyta</taxon>
        <taxon>Spermatophyta</taxon>
        <taxon>Magnoliopsida</taxon>
        <taxon>Liliopsida</taxon>
        <taxon>Poales</taxon>
        <taxon>Poaceae</taxon>
        <taxon>PACMAD clade</taxon>
        <taxon>Panicoideae</taxon>
        <taxon>Andropogonodae</taxon>
        <taxon>Paspaleae</taxon>
        <taxon>Paspalinae</taxon>
        <taxon>Paspalum</taxon>
    </lineage>
</organism>
<feature type="domain" description="Disease resistance R13L4/SHOC-2-like LRR" evidence="10">
    <location>
        <begin position="568"/>
        <end position="927"/>
    </location>
</feature>
<dbReference type="EMBL" id="MU629838">
    <property type="protein sequence ID" value="KAJ1254983.1"/>
    <property type="molecule type" value="Genomic_DNA"/>
</dbReference>
<dbReference type="PRINTS" id="PR00364">
    <property type="entry name" value="DISEASERSIST"/>
</dbReference>
<feature type="domain" description="NB-ARC" evidence="7">
    <location>
        <begin position="192"/>
        <end position="348"/>
    </location>
</feature>
<evidence type="ECO:0000259" key="9">
    <source>
        <dbReference type="Pfam" id="PF23559"/>
    </source>
</evidence>
<dbReference type="EMBL" id="MU629838">
    <property type="protein sequence ID" value="KAJ1254984.1"/>
    <property type="molecule type" value="Genomic_DNA"/>
</dbReference>
<proteinExistence type="inferred from homology"/>
<dbReference type="GO" id="GO:0009626">
    <property type="term" value="P:plant-type hypersensitive response"/>
    <property type="evidence" value="ECO:0007669"/>
    <property type="project" value="UniProtKB-ARBA"/>
</dbReference>
<dbReference type="SUPFAM" id="SSF52058">
    <property type="entry name" value="L domain-like"/>
    <property type="match status" value="1"/>
</dbReference>
<dbReference type="InterPro" id="IPR058922">
    <property type="entry name" value="WHD_DRP"/>
</dbReference>
<dbReference type="Pfam" id="PF18052">
    <property type="entry name" value="Rx_N"/>
    <property type="match status" value="1"/>
</dbReference>
<dbReference type="Gene3D" id="1.10.10.10">
    <property type="entry name" value="Winged helix-like DNA-binding domain superfamily/Winged helix DNA-binding domain"/>
    <property type="match status" value="1"/>
</dbReference>
<dbReference type="InterPro" id="IPR036388">
    <property type="entry name" value="WH-like_DNA-bd_sf"/>
</dbReference>
<dbReference type="Pfam" id="PF00931">
    <property type="entry name" value="NB-ARC"/>
    <property type="match status" value="1"/>
</dbReference>
<evidence type="ECO:0000256" key="4">
    <source>
        <dbReference type="ARBA" id="ARBA00022741"/>
    </source>
</evidence>
<dbReference type="InterPro" id="IPR002182">
    <property type="entry name" value="NB-ARC"/>
</dbReference>
<evidence type="ECO:0000256" key="1">
    <source>
        <dbReference type="ARBA" id="ARBA00008894"/>
    </source>
</evidence>
<evidence type="ECO:0000313" key="12">
    <source>
        <dbReference type="Proteomes" id="UP001164776"/>
    </source>
</evidence>
<dbReference type="InterPro" id="IPR038005">
    <property type="entry name" value="RX-like_CC"/>
</dbReference>
<keyword evidence="3" id="KW-0677">Repeat</keyword>
<name>A0A9W8CEN7_9POAL</name>
<gene>
    <name evidence="11" type="ORF">BS78_K301200</name>
</gene>
<sequence length="955" mass="107672">MEAAVVSVAHGAMGSLLGKLGDLLTAKYKLLKETRGHIMFLKAELESMYAFLKKISDMEDPDEQDKYWAKEVRELSYDIEDSVTEFMLRVEHKSGSKPHGFKGFVSRSMRLLTTMNTRHQIAKEFEGLKIRVNEVSERRARYKIEDTAKPNNDTTVDLRILALHAETASLVGVTGPRDDLIKLMDEEDVPAHQLKVLSIVGFGGLGKTTLANEIYRKIEGQFQCRAFVSVSQKPNIRKILRTVLSKVGFVPPENTNMEQWEESELISTLQKFLLDKRYFIVVDDIWDAPTWDIIRCGLPENMNGSRVITTTRIETVARACCINNQCEYVYRIKRLSEQDSRRLFFKRIFGLEDACPPHLEEVSTGILKRCGGLPLAIITISSLLASQPNKLKERWEYVRNSLGSNFEVNPSLDGMRQILNLSYINLPHHLKACMLYLGIYPEDHTIDSDGLLRQWIAEGFIGKHHGMDSVDIARSYFNELVNRNMIQPVDTEYNGEVMSCRVHDMMLDLMQHKAREENFITVIDDDIQDLTRQLGKIRRLSLNLDGAIDDGVAESVQLSQARMLARFGTSAYFPPISLFKHLRVLTIDISDGPLLDLNGICHLFLLRYIKIKARGRGVVLPRKIGSVQQLETFEIDAEINSSDGQSLQELPSDIVHLSRLLHLVVRSKVIIPNGIGNMKSLHTLNLFFVPTISAEAIKGLGELTNLTDLGIGCSGMNNDKATLVERGGMEVLRTCLEKLCNLRYLNVWFHNYKLSIYLDPLSQIHACFCHLERFYGSIFSSVPGWIGKLCSLHDLYLGVNEVLEDDIGILAELPSLISLELDIWGTPKNTILIRRSGFPVLKSFTVGCNRMSCLAWEAGAMGKLERLVLRFDAMGWDRYGGVPAGMEHLSSLKEISVDIGGYGARESNTRAAESAVWKAIDLHPGRPVGRVEVRAHAIYGFYDTVHEPEEEEGSP</sequence>
<dbReference type="PANTHER" id="PTHR23155">
    <property type="entry name" value="DISEASE RESISTANCE PROTEIN RP"/>
    <property type="match status" value="1"/>
</dbReference>
<dbReference type="FunFam" id="1.10.10.10:FF:000322">
    <property type="entry name" value="Probable disease resistance protein At1g63360"/>
    <property type="match status" value="1"/>
</dbReference>
<dbReference type="Pfam" id="PF23559">
    <property type="entry name" value="WHD_DRP"/>
    <property type="match status" value="1"/>
</dbReference>
<protein>
    <submittedName>
        <fullName evidence="11">Uncharacterized protein</fullName>
    </submittedName>
</protein>
<keyword evidence="4" id="KW-0547">Nucleotide-binding</keyword>